<dbReference type="PANTHER" id="PTHR21599:SF0">
    <property type="entry name" value="GLYCERATE KINASE"/>
    <property type="match status" value="1"/>
</dbReference>
<comment type="caution">
    <text evidence="1">The sequence shown here is derived from an EMBL/GenBank/DDBJ whole genome shotgun (WGS) entry which is preliminary data.</text>
</comment>
<sequence length="125" mass="13155">VNKNIETVLCPIADGGEGTVDALVAATSGSYITCDATGPLGEKINAKYGILGNNKTAVVEMAAASGLLLVPKSKRNPLYTTTYGTGDMIKNALDFAASIEERLSLNLSGAINIFIQINLYKLIYI</sequence>
<dbReference type="AlphaFoldDB" id="X1EBW6"/>
<organism evidence="1">
    <name type="scientific">marine sediment metagenome</name>
    <dbReference type="NCBI Taxonomy" id="412755"/>
    <lineage>
        <taxon>unclassified sequences</taxon>
        <taxon>metagenomes</taxon>
        <taxon>ecological metagenomes</taxon>
    </lineage>
</organism>
<dbReference type="InterPro" id="IPR036129">
    <property type="entry name" value="Glycerate_kinase_sf"/>
</dbReference>
<dbReference type="SUPFAM" id="SSF110738">
    <property type="entry name" value="Glycerate kinase I"/>
    <property type="match status" value="1"/>
</dbReference>
<dbReference type="GO" id="GO:0031388">
    <property type="term" value="P:organic acid phosphorylation"/>
    <property type="evidence" value="ECO:0007669"/>
    <property type="project" value="InterPro"/>
</dbReference>
<dbReference type="EMBL" id="BART01038148">
    <property type="protein sequence ID" value="GAH14624.1"/>
    <property type="molecule type" value="Genomic_DNA"/>
</dbReference>
<dbReference type="InterPro" id="IPR004381">
    <property type="entry name" value="Glycerate_kinase"/>
</dbReference>
<reference evidence="1" key="1">
    <citation type="journal article" date="2014" name="Front. Microbiol.">
        <title>High frequency of phylogenetically diverse reductive dehalogenase-homologous genes in deep subseafloor sedimentary metagenomes.</title>
        <authorList>
            <person name="Kawai M."/>
            <person name="Futagami T."/>
            <person name="Toyoda A."/>
            <person name="Takaki Y."/>
            <person name="Nishi S."/>
            <person name="Hori S."/>
            <person name="Arai W."/>
            <person name="Tsubouchi T."/>
            <person name="Morono Y."/>
            <person name="Uchiyama I."/>
            <person name="Ito T."/>
            <person name="Fujiyama A."/>
            <person name="Inagaki F."/>
            <person name="Takami H."/>
        </authorList>
    </citation>
    <scope>NUCLEOTIDE SEQUENCE</scope>
    <source>
        <strain evidence="1">Expedition CK06-06</strain>
    </source>
</reference>
<dbReference type="Pfam" id="PF02595">
    <property type="entry name" value="Gly_kinase"/>
    <property type="match status" value="1"/>
</dbReference>
<accession>X1EBW6</accession>
<name>X1EBW6_9ZZZZ</name>
<gene>
    <name evidence="1" type="ORF">S01H4_63438</name>
</gene>
<evidence type="ECO:0000313" key="1">
    <source>
        <dbReference type="EMBL" id="GAH14624.1"/>
    </source>
</evidence>
<evidence type="ECO:0008006" key="2">
    <source>
        <dbReference type="Google" id="ProtNLM"/>
    </source>
</evidence>
<proteinExistence type="predicted"/>
<feature type="non-terminal residue" evidence="1">
    <location>
        <position position="1"/>
    </location>
</feature>
<protein>
    <recommendedName>
        <fullName evidence="2">Glycerate kinase</fullName>
    </recommendedName>
</protein>
<dbReference type="GO" id="GO:0008887">
    <property type="term" value="F:glycerate kinase activity"/>
    <property type="evidence" value="ECO:0007669"/>
    <property type="project" value="InterPro"/>
</dbReference>
<dbReference type="PANTHER" id="PTHR21599">
    <property type="entry name" value="GLYCERATE KINASE"/>
    <property type="match status" value="1"/>
</dbReference>
<dbReference type="InterPro" id="IPR018193">
    <property type="entry name" value="Glyc_kinase_flavodox-like_fold"/>
</dbReference>
<dbReference type="Gene3D" id="3.90.1510.10">
    <property type="entry name" value="Glycerate kinase, domain 2"/>
    <property type="match status" value="1"/>
</dbReference>